<feature type="compositionally biased region" description="Basic and acidic residues" evidence="1">
    <location>
        <begin position="1"/>
        <end position="14"/>
    </location>
</feature>
<organism evidence="3 4">
    <name type="scientific">Streptomyces peucetius</name>
    <dbReference type="NCBI Taxonomy" id="1950"/>
    <lineage>
        <taxon>Bacteria</taxon>
        <taxon>Bacillati</taxon>
        <taxon>Actinomycetota</taxon>
        <taxon>Actinomycetes</taxon>
        <taxon>Kitasatosporales</taxon>
        <taxon>Streptomycetaceae</taxon>
        <taxon>Streptomyces</taxon>
    </lineage>
</organism>
<name>A0ABY6I653_STRPE</name>
<dbReference type="SUPFAM" id="SSF49785">
    <property type="entry name" value="Galactose-binding domain-like"/>
    <property type="match status" value="1"/>
</dbReference>
<protein>
    <submittedName>
        <fullName evidence="3">Discoidin domain-containing protein</fullName>
    </submittedName>
</protein>
<proteinExistence type="predicted"/>
<reference evidence="3" key="1">
    <citation type="submission" date="2022-10" db="EMBL/GenBank/DDBJ databases">
        <title>Cytochrome P450 Catalyzes Benzene Ring Formation in the Biosynthesis of Trialkyl-Substituted Aromatic Polyketides.</title>
        <authorList>
            <person name="Zhao E."/>
            <person name="Ge H."/>
        </authorList>
    </citation>
    <scope>NUCLEOTIDE SEQUENCE</scope>
    <source>
        <strain evidence="3">NA0869</strain>
    </source>
</reference>
<dbReference type="RefSeq" id="WP_264243969.1">
    <property type="nucleotide sequence ID" value="NZ_CP107567.1"/>
</dbReference>
<evidence type="ECO:0000313" key="3">
    <source>
        <dbReference type="EMBL" id="UYQ62476.1"/>
    </source>
</evidence>
<evidence type="ECO:0000259" key="2">
    <source>
        <dbReference type="Pfam" id="PF00754"/>
    </source>
</evidence>
<feature type="domain" description="F5/8 type C" evidence="2">
    <location>
        <begin position="39"/>
        <end position="97"/>
    </location>
</feature>
<evidence type="ECO:0000313" key="4">
    <source>
        <dbReference type="Proteomes" id="UP001163878"/>
    </source>
</evidence>
<dbReference type="Pfam" id="PF00754">
    <property type="entry name" value="F5_F8_type_C"/>
    <property type="match status" value="1"/>
</dbReference>
<dbReference type="EMBL" id="CP107567">
    <property type="protein sequence ID" value="UYQ62476.1"/>
    <property type="molecule type" value="Genomic_DNA"/>
</dbReference>
<keyword evidence="4" id="KW-1185">Reference proteome</keyword>
<dbReference type="Gene3D" id="2.60.120.260">
    <property type="entry name" value="Galactose-binding domain-like"/>
    <property type="match status" value="1"/>
</dbReference>
<accession>A0ABY6I653</accession>
<dbReference type="InterPro" id="IPR008979">
    <property type="entry name" value="Galactose-bd-like_sf"/>
</dbReference>
<feature type="region of interest" description="Disordered" evidence="1">
    <location>
        <begin position="1"/>
        <end position="24"/>
    </location>
</feature>
<evidence type="ECO:0000256" key="1">
    <source>
        <dbReference type="SAM" id="MobiDB-lite"/>
    </source>
</evidence>
<gene>
    <name evidence="3" type="ORF">OGH68_13940</name>
</gene>
<sequence length="103" mass="12058">MTSRRTKDGHETRRSPHVPAHPRHRRICDHRSCWTGRRRAGSDYDLQVSDAGVRWRTVAKRRGRTTAGVHTVELLQAVTARHVRMRGLKRQNGYSLYRFEVRA</sequence>
<dbReference type="Proteomes" id="UP001163878">
    <property type="component" value="Chromosome"/>
</dbReference>
<dbReference type="InterPro" id="IPR000421">
    <property type="entry name" value="FA58C"/>
</dbReference>